<evidence type="ECO:0000256" key="1">
    <source>
        <dbReference type="ARBA" id="ARBA00006040"/>
    </source>
</evidence>
<evidence type="ECO:0000256" key="5">
    <source>
        <dbReference type="ARBA" id="ARBA00022833"/>
    </source>
</evidence>
<keyword evidence="4 7" id="KW-0378">Hydrolase</keyword>
<protein>
    <submittedName>
        <fullName evidence="9">Putative cytosolic oligopeptidase A</fullName>
    </submittedName>
</protein>
<dbReference type="EMBL" id="REGN01004631">
    <property type="protein sequence ID" value="RNA16762.1"/>
    <property type="molecule type" value="Genomic_DNA"/>
</dbReference>
<keyword evidence="2 7" id="KW-0645">Protease</keyword>
<dbReference type="Gene3D" id="1.10.1370.10">
    <property type="entry name" value="Neurolysin, domain 3"/>
    <property type="match status" value="1"/>
</dbReference>
<evidence type="ECO:0000256" key="2">
    <source>
        <dbReference type="ARBA" id="ARBA00022670"/>
    </source>
</evidence>
<evidence type="ECO:0000256" key="3">
    <source>
        <dbReference type="ARBA" id="ARBA00022723"/>
    </source>
</evidence>
<dbReference type="Gene3D" id="3.40.390.10">
    <property type="entry name" value="Collagenase (Catalytic Domain)"/>
    <property type="match status" value="1"/>
</dbReference>
<keyword evidence="10" id="KW-1185">Reference proteome</keyword>
<dbReference type="GO" id="GO:0046872">
    <property type="term" value="F:metal ion binding"/>
    <property type="evidence" value="ECO:0007669"/>
    <property type="project" value="UniProtKB-UniRule"/>
</dbReference>
<dbReference type="GO" id="GO:0006508">
    <property type="term" value="P:proteolysis"/>
    <property type="evidence" value="ECO:0007669"/>
    <property type="project" value="UniProtKB-KW"/>
</dbReference>
<proteinExistence type="inferred from homology"/>
<comment type="similarity">
    <text evidence="1 7">Belongs to the peptidase M3 family.</text>
</comment>
<evidence type="ECO:0000256" key="4">
    <source>
        <dbReference type="ARBA" id="ARBA00022801"/>
    </source>
</evidence>
<accession>A0A3M7QZJ6</accession>
<dbReference type="OrthoDB" id="534666at2759"/>
<keyword evidence="6 7" id="KW-0482">Metalloprotease</keyword>
<keyword evidence="5 7" id="KW-0862">Zinc</keyword>
<comment type="caution">
    <text evidence="9">The sequence shown here is derived from an EMBL/GenBank/DDBJ whole genome shotgun (WGS) entry which is preliminary data.</text>
</comment>
<dbReference type="GO" id="GO:0004222">
    <property type="term" value="F:metalloendopeptidase activity"/>
    <property type="evidence" value="ECO:0007669"/>
    <property type="project" value="InterPro"/>
</dbReference>
<feature type="domain" description="Peptidase M3A/M3B catalytic" evidence="8">
    <location>
        <begin position="267"/>
        <end position="715"/>
    </location>
</feature>
<evidence type="ECO:0000313" key="10">
    <source>
        <dbReference type="Proteomes" id="UP000276133"/>
    </source>
</evidence>
<evidence type="ECO:0000259" key="8">
    <source>
        <dbReference type="Pfam" id="PF01432"/>
    </source>
</evidence>
<keyword evidence="3 7" id="KW-0479">Metal-binding</keyword>
<dbReference type="InterPro" id="IPR001567">
    <property type="entry name" value="Pept_M3A_M3B_dom"/>
</dbReference>
<dbReference type="InterPro" id="IPR045090">
    <property type="entry name" value="Pept_M3A_M3B"/>
</dbReference>
<dbReference type="PANTHER" id="PTHR11804:SF83">
    <property type="entry name" value="LD37516P"/>
    <property type="match status" value="1"/>
</dbReference>
<dbReference type="InterPro" id="IPR024077">
    <property type="entry name" value="Neurolysin/TOP_dom2"/>
</dbReference>
<dbReference type="InterPro" id="IPR024079">
    <property type="entry name" value="MetalloPept_cat_dom_sf"/>
</dbReference>
<dbReference type="Pfam" id="PF01432">
    <property type="entry name" value="Peptidase_M3"/>
    <property type="match status" value="1"/>
</dbReference>
<evidence type="ECO:0000256" key="6">
    <source>
        <dbReference type="ARBA" id="ARBA00023049"/>
    </source>
</evidence>
<sequence>MSLMSSKLAKGRQMLKLGALTQKNSIRSNYYFLLPEIPSDTAETNEIMRNEPIPAFNEITPNKVQTGVQKLIVNFDTEFNEVLGKFEKEQNYETNFDNLFNPIEKSMAQLDHAYKTARHFSFIYPYSKYHTGYLKLDYKVNLTKNERWTNRSFFKILKELNSNKHLMSDSQNRLIDRSIRNCVLNGLNFTDAEYKICQELNSKIQEKQGMFKQRLNHADKKFELRISNQMNLSEIPLRVKRKIANDRKNPENGPWTVIPNEEVFESFMKNCSNRTLRKTLYETYYSRASYLNEQFQTNNSEIIKGLLEYRTKQANLYGFKNFAELVIENKAAVKVDNVIDLFERIKLNIKPVVEQNLDKLQKFSANHGNLTPFESFDIEFWKNRYISEKYEVDEAKLAEYFPFRKVLDGLFDLTKNLFNVEFRKDDSFRERLWDPSVEVYRVIGENGQTLSHLILDPYIRNLKIDNIWSYTGRNSSEITGSKPLVYLNMNVRNLGEYSTLTLSQVKQLFYEFGGVVQTLLTKTDYIELSDSNLTETDSLHLTNKLYSRFLFVPQVMKKISSNKNGQSIPDEILDRIVNANEKFKAFELMKQTFLSAFDIECHISEKFWYDVMEELWPKYMPVKLNQNDFRPCQFSSIFGENFGCNYYSIIWSDMLSTDLFDAFNDVGFDNESKLKGVGERYRETYLKNGSSLHANEMFRRFRGRNPSLDPFIKSYMN</sequence>
<organism evidence="9 10">
    <name type="scientific">Brachionus plicatilis</name>
    <name type="common">Marine rotifer</name>
    <name type="synonym">Brachionus muelleri</name>
    <dbReference type="NCBI Taxonomy" id="10195"/>
    <lineage>
        <taxon>Eukaryota</taxon>
        <taxon>Metazoa</taxon>
        <taxon>Spiralia</taxon>
        <taxon>Gnathifera</taxon>
        <taxon>Rotifera</taxon>
        <taxon>Eurotatoria</taxon>
        <taxon>Monogononta</taxon>
        <taxon>Pseudotrocha</taxon>
        <taxon>Ploima</taxon>
        <taxon>Brachionidae</taxon>
        <taxon>Brachionus</taxon>
    </lineage>
</organism>
<evidence type="ECO:0000313" key="9">
    <source>
        <dbReference type="EMBL" id="RNA16762.1"/>
    </source>
</evidence>
<dbReference type="SUPFAM" id="SSF55486">
    <property type="entry name" value="Metalloproteases ('zincins'), catalytic domain"/>
    <property type="match status" value="1"/>
</dbReference>
<comment type="cofactor">
    <cofactor evidence="7">
        <name>Zn(2+)</name>
        <dbReference type="ChEBI" id="CHEBI:29105"/>
    </cofactor>
    <text evidence="7">Binds 1 zinc ion.</text>
</comment>
<dbReference type="PANTHER" id="PTHR11804">
    <property type="entry name" value="PROTEASE M3 THIMET OLIGOPEPTIDASE-RELATED"/>
    <property type="match status" value="1"/>
</dbReference>
<reference evidence="9 10" key="1">
    <citation type="journal article" date="2018" name="Sci. Rep.">
        <title>Genomic signatures of local adaptation to the degree of environmental predictability in rotifers.</title>
        <authorList>
            <person name="Franch-Gras L."/>
            <person name="Hahn C."/>
            <person name="Garcia-Roger E.M."/>
            <person name="Carmona M.J."/>
            <person name="Serra M."/>
            <person name="Gomez A."/>
        </authorList>
    </citation>
    <scope>NUCLEOTIDE SEQUENCE [LARGE SCALE GENOMIC DNA]</scope>
    <source>
        <strain evidence="9">HYR1</strain>
    </source>
</reference>
<name>A0A3M7QZJ6_BRAPC</name>
<dbReference type="STRING" id="10195.A0A3M7QZJ6"/>
<gene>
    <name evidence="9" type="ORF">BpHYR1_003033</name>
</gene>
<dbReference type="AlphaFoldDB" id="A0A3M7QZJ6"/>
<evidence type="ECO:0000256" key="7">
    <source>
        <dbReference type="RuleBase" id="RU003435"/>
    </source>
</evidence>
<dbReference type="Proteomes" id="UP000276133">
    <property type="component" value="Unassembled WGS sequence"/>
</dbReference>